<dbReference type="GO" id="GO:0008967">
    <property type="term" value="F:phosphoglycolate phosphatase activity"/>
    <property type="evidence" value="ECO:0007669"/>
    <property type="project" value="TreeGrafter"/>
</dbReference>
<dbReference type="RefSeq" id="WP_061946986.1">
    <property type="nucleotide sequence ID" value="NZ_LTAO01000001.1"/>
</dbReference>
<protein>
    <submittedName>
        <fullName evidence="3">HAD family hydrolase</fullName>
    </submittedName>
</protein>
<dbReference type="STRING" id="519424.AZF04_00010"/>
<keyword evidence="2" id="KW-0460">Magnesium</keyword>
<gene>
    <name evidence="3" type="ORF">AZF04_00010</name>
</gene>
<dbReference type="SUPFAM" id="SSF56784">
    <property type="entry name" value="HAD-like"/>
    <property type="match status" value="1"/>
</dbReference>
<dbReference type="InterPro" id="IPR006439">
    <property type="entry name" value="HAD-SF_hydro_IA"/>
</dbReference>
<dbReference type="InterPro" id="IPR023214">
    <property type="entry name" value="HAD_sf"/>
</dbReference>
<dbReference type="InterPro" id="IPR050155">
    <property type="entry name" value="HAD-like_hydrolase_sf"/>
</dbReference>
<keyword evidence="1 3" id="KW-0378">Hydrolase</keyword>
<dbReference type="GO" id="GO:0006281">
    <property type="term" value="P:DNA repair"/>
    <property type="evidence" value="ECO:0007669"/>
    <property type="project" value="TreeGrafter"/>
</dbReference>
<dbReference type="SFLD" id="SFLDG01129">
    <property type="entry name" value="C1.5:_HAD__Beta-PGM__Phosphata"/>
    <property type="match status" value="1"/>
</dbReference>
<evidence type="ECO:0000256" key="1">
    <source>
        <dbReference type="ARBA" id="ARBA00022801"/>
    </source>
</evidence>
<dbReference type="NCBIfam" id="TIGR01549">
    <property type="entry name" value="HAD-SF-IA-v1"/>
    <property type="match status" value="1"/>
</dbReference>
<dbReference type="Proteomes" id="UP000075806">
    <property type="component" value="Unassembled WGS sequence"/>
</dbReference>
<dbReference type="InterPro" id="IPR041492">
    <property type="entry name" value="HAD_2"/>
</dbReference>
<dbReference type="InterPro" id="IPR023198">
    <property type="entry name" value="PGP-like_dom2"/>
</dbReference>
<dbReference type="Gene3D" id="3.40.50.1000">
    <property type="entry name" value="HAD superfamily/HAD-like"/>
    <property type="match status" value="1"/>
</dbReference>
<dbReference type="PANTHER" id="PTHR43434">
    <property type="entry name" value="PHOSPHOGLYCOLATE PHOSPHATASE"/>
    <property type="match status" value="1"/>
</dbReference>
<proteinExistence type="predicted"/>
<dbReference type="InterPro" id="IPR036412">
    <property type="entry name" value="HAD-like_sf"/>
</dbReference>
<dbReference type="EMBL" id="LTAO01000001">
    <property type="protein sequence ID" value="KYG34760.1"/>
    <property type="molecule type" value="Genomic_DNA"/>
</dbReference>
<dbReference type="Gene3D" id="1.10.150.240">
    <property type="entry name" value="Putative phosphatase, domain 2"/>
    <property type="match status" value="1"/>
</dbReference>
<evidence type="ECO:0000256" key="2">
    <source>
        <dbReference type="ARBA" id="ARBA00022842"/>
    </source>
</evidence>
<name>A0A162F408_9BACI</name>
<accession>A0A162F408</accession>
<evidence type="ECO:0000313" key="4">
    <source>
        <dbReference type="Proteomes" id="UP000075806"/>
    </source>
</evidence>
<organism evidence="3 4">
    <name type="scientific">Alkalihalobacillus trypoxylicola</name>
    <dbReference type="NCBI Taxonomy" id="519424"/>
    <lineage>
        <taxon>Bacteria</taxon>
        <taxon>Bacillati</taxon>
        <taxon>Bacillota</taxon>
        <taxon>Bacilli</taxon>
        <taxon>Bacillales</taxon>
        <taxon>Bacillaceae</taxon>
        <taxon>Alkalihalobacillus</taxon>
    </lineage>
</organism>
<evidence type="ECO:0000313" key="3">
    <source>
        <dbReference type="EMBL" id="KYG34760.1"/>
    </source>
</evidence>
<dbReference type="Pfam" id="PF13419">
    <property type="entry name" value="HAD_2"/>
    <property type="match status" value="1"/>
</dbReference>
<reference evidence="3" key="1">
    <citation type="submission" date="2016-02" db="EMBL/GenBank/DDBJ databases">
        <title>Genome sequence of Bacillus trypoxylicola KCTC 13244(T).</title>
        <authorList>
            <person name="Jeong H."/>
            <person name="Park S.-H."/>
            <person name="Choi S.-K."/>
        </authorList>
    </citation>
    <scope>NUCLEOTIDE SEQUENCE [LARGE SCALE GENOMIC DNA]</scope>
    <source>
        <strain evidence="3">KCTC 13244</strain>
    </source>
</reference>
<dbReference type="SFLD" id="SFLDS00003">
    <property type="entry name" value="Haloacid_Dehalogenase"/>
    <property type="match status" value="1"/>
</dbReference>
<sequence length="206" mass="24016">MKNIIFDLDGTLWDSTETIVKAWNDVLAKSPWKHSKLDKKAFQQIMGLPFHEIGEHLLPELSKEQRNNILVQCNQRENDYLKEHGGQLYEGVQETLNTLKKNHRLFIVSNCQDGYIEAFYHYHKLDQYFDDYENPGRTGLSKAENIQLIMKRNQLENSIYVGDTDGDFQAAQIAGIPFIYAKYGFGKVENSHHSIERFRDLLTIDF</sequence>
<comment type="caution">
    <text evidence="3">The sequence shown here is derived from an EMBL/GenBank/DDBJ whole genome shotgun (WGS) entry which is preliminary data.</text>
</comment>
<dbReference type="AlphaFoldDB" id="A0A162F408"/>
<dbReference type="PANTHER" id="PTHR43434:SF1">
    <property type="entry name" value="PHOSPHOGLYCOLATE PHOSPHATASE"/>
    <property type="match status" value="1"/>
</dbReference>
<keyword evidence="4" id="KW-1185">Reference proteome</keyword>
<dbReference type="OrthoDB" id="9792518at2"/>